<feature type="coiled-coil region" evidence="12">
    <location>
        <begin position="490"/>
        <end position="517"/>
    </location>
</feature>
<dbReference type="Pfam" id="PF18031">
    <property type="entry name" value="UCH_C"/>
    <property type="match status" value="1"/>
</dbReference>
<dbReference type="GO" id="GO:0016579">
    <property type="term" value="P:protein deubiquitination"/>
    <property type="evidence" value="ECO:0007669"/>
    <property type="project" value="TreeGrafter"/>
</dbReference>
<keyword evidence="5 10" id="KW-0833">Ubl conjugation pathway</keyword>
<dbReference type="InterPro" id="IPR041507">
    <property type="entry name" value="UCH_C"/>
</dbReference>
<keyword evidence="8" id="KW-0156">Chromatin regulator</keyword>
<keyword evidence="6 10" id="KW-0378">Hydrolase</keyword>
<feature type="region of interest" description="Disordered" evidence="13">
    <location>
        <begin position="400"/>
        <end position="426"/>
    </location>
</feature>
<feature type="active site" description="Proton donor" evidence="10">
    <location>
        <position position="170"/>
    </location>
</feature>
<evidence type="ECO:0000256" key="2">
    <source>
        <dbReference type="ARBA" id="ARBA00004123"/>
    </source>
</evidence>
<evidence type="ECO:0000256" key="6">
    <source>
        <dbReference type="ARBA" id="ARBA00022801"/>
    </source>
</evidence>
<dbReference type="GO" id="GO:0005737">
    <property type="term" value="C:cytoplasm"/>
    <property type="evidence" value="ECO:0007669"/>
    <property type="project" value="TreeGrafter"/>
</dbReference>
<dbReference type="PROSITE" id="PS52049">
    <property type="entry name" value="ULD"/>
    <property type="match status" value="1"/>
</dbReference>
<accession>A0AAN8JGD6</accession>
<feature type="region of interest" description="Disordered" evidence="13">
    <location>
        <begin position="336"/>
        <end position="356"/>
    </location>
</feature>
<comment type="caution">
    <text evidence="15">The sequence shown here is derived from an EMBL/GenBank/DDBJ whole genome shotgun (WGS) entry which is preliminary data.</text>
</comment>
<evidence type="ECO:0000256" key="4">
    <source>
        <dbReference type="ARBA" id="ARBA00022670"/>
    </source>
</evidence>
<comment type="similarity">
    <text evidence="3">Belongs to the peptidase C12 family. BAP1 subfamily.</text>
</comment>
<feature type="active site" description="Nucleophile" evidence="10">
    <location>
        <position position="92"/>
    </location>
</feature>
<dbReference type="EC" id="3.4.19.12" evidence="11"/>
<dbReference type="PANTHER" id="PTHR10589">
    <property type="entry name" value="UBIQUITIN CARBOXYL-TERMINAL HYDROLASE"/>
    <property type="match status" value="1"/>
</dbReference>
<protein>
    <recommendedName>
        <fullName evidence="11">Ubiquitin carboxyl-terminal hydrolase</fullName>
        <ecNumber evidence="11">3.4.19.12</ecNumber>
    </recommendedName>
</protein>
<dbReference type="GO" id="GO:0004843">
    <property type="term" value="F:cysteine-type deubiquitinase activity"/>
    <property type="evidence" value="ECO:0007669"/>
    <property type="project" value="UniProtKB-UniRule"/>
</dbReference>
<dbReference type="PRINTS" id="PR00707">
    <property type="entry name" value="UBCTHYDRLASE"/>
</dbReference>
<evidence type="ECO:0000259" key="14">
    <source>
        <dbReference type="PROSITE" id="PS52048"/>
    </source>
</evidence>
<evidence type="ECO:0000256" key="13">
    <source>
        <dbReference type="SAM" id="MobiDB-lite"/>
    </source>
</evidence>
<reference evidence="15 16" key="1">
    <citation type="submission" date="2024-01" db="EMBL/GenBank/DDBJ databases">
        <title>The genome of the rayed Mediterranean limpet Patella caerulea (Linnaeus, 1758).</title>
        <authorList>
            <person name="Anh-Thu Weber A."/>
            <person name="Halstead-Nussloch G."/>
        </authorList>
    </citation>
    <scope>NUCLEOTIDE SEQUENCE [LARGE SCALE GENOMIC DNA]</scope>
    <source>
        <strain evidence="15">AATW-2023a</strain>
        <tissue evidence="15">Whole specimen</tissue>
    </source>
</reference>
<keyword evidence="12" id="KW-0175">Coiled coil</keyword>
<evidence type="ECO:0000256" key="10">
    <source>
        <dbReference type="PROSITE-ProRule" id="PRU01393"/>
    </source>
</evidence>
<comment type="catalytic activity">
    <reaction evidence="1 10 11">
        <text>Thiol-dependent hydrolysis of ester, thioester, amide, peptide and isopeptide bonds formed by the C-terminal Gly of ubiquitin (a 76-residue protein attached to proteins as an intracellular targeting signal).</text>
        <dbReference type="EC" id="3.4.19.12"/>
    </reaction>
</comment>
<dbReference type="GO" id="GO:0006325">
    <property type="term" value="P:chromatin organization"/>
    <property type="evidence" value="ECO:0007669"/>
    <property type="project" value="UniProtKB-KW"/>
</dbReference>
<dbReference type="InterPro" id="IPR038765">
    <property type="entry name" value="Papain-like_cys_pep_sf"/>
</dbReference>
<name>A0AAN8JGD6_PATCE</name>
<dbReference type="InterPro" id="IPR036959">
    <property type="entry name" value="Peptidase_C12_UCH_sf"/>
</dbReference>
<feature type="site" description="Transition state stabilizer" evidence="10">
    <location>
        <position position="86"/>
    </location>
</feature>
<feature type="region of interest" description="Disordered" evidence="13">
    <location>
        <begin position="556"/>
        <end position="581"/>
    </location>
</feature>
<evidence type="ECO:0000256" key="5">
    <source>
        <dbReference type="ARBA" id="ARBA00022786"/>
    </source>
</evidence>
<gene>
    <name evidence="15" type="ORF">SNE40_014115</name>
</gene>
<feature type="compositionally biased region" description="Basic residues" evidence="13">
    <location>
        <begin position="571"/>
        <end position="581"/>
    </location>
</feature>
<feature type="site" description="Important for enzyme activity" evidence="10">
    <location>
        <position position="185"/>
    </location>
</feature>
<evidence type="ECO:0000256" key="8">
    <source>
        <dbReference type="ARBA" id="ARBA00022853"/>
    </source>
</evidence>
<comment type="subcellular location">
    <subcellularLocation>
        <location evidence="2">Nucleus</location>
    </subcellularLocation>
</comment>
<dbReference type="GO" id="GO:0006511">
    <property type="term" value="P:ubiquitin-dependent protein catabolic process"/>
    <property type="evidence" value="ECO:0007669"/>
    <property type="project" value="UniProtKB-UniRule"/>
</dbReference>
<dbReference type="Gene3D" id="3.40.532.10">
    <property type="entry name" value="Peptidase C12, ubiquitin carboxyl-terminal hydrolase"/>
    <property type="match status" value="1"/>
</dbReference>
<dbReference type="Gene3D" id="1.20.58.860">
    <property type="match status" value="1"/>
</dbReference>
<dbReference type="PANTHER" id="PTHR10589:SF28">
    <property type="entry name" value="UBIQUITIN CARBOXYL-TERMINAL HYDROLASE BAP1"/>
    <property type="match status" value="1"/>
</dbReference>
<dbReference type="InterPro" id="IPR001578">
    <property type="entry name" value="Peptidase_C12_UCH"/>
</dbReference>
<evidence type="ECO:0000256" key="9">
    <source>
        <dbReference type="ARBA" id="ARBA00023242"/>
    </source>
</evidence>
<feature type="compositionally biased region" description="Polar residues" evidence="13">
    <location>
        <begin position="559"/>
        <end position="568"/>
    </location>
</feature>
<evidence type="ECO:0000313" key="16">
    <source>
        <dbReference type="Proteomes" id="UP001347796"/>
    </source>
</evidence>
<dbReference type="FunFam" id="3.40.532.10:FF:000002">
    <property type="entry name" value="Ubiquitin carboxyl-terminal hydrolase"/>
    <property type="match status" value="1"/>
</dbReference>
<dbReference type="GO" id="GO:0005634">
    <property type="term" value="C:nucleus"/>
    <property type="evidence" value="ECO:0007669"/>
    <property type="project" value="UniProtKB-SubCell"/>
</dbReference>
<evidence type="ECO:0000256" key="11">
    <source>
        <dbReference type="RuleBase" id="RU361215"/>
    </source>
</evidence>
<feature type="compositionally biased region" description="Polar residues" evidence="13">
    <location>
        <begin position="404"/>
        <end position="426"/>
    </location>
</feature>
<dbReference type="PROSITE" id="PS52048">
    <property type="entry name" value="UCH_DOMAIN"/>
    <property type="match status" value="1"/>
</dbReference>
<organism evidence="15 16">
    <name type="scientific">Patella caerulea</name>
    <name type="common">Rayed Mediterranean limpet</name>
    <dbReference type="NCBI Taxonomy" id="87958"/>
    <lineage>
        <taxon>Eukaryota</taxon>
        <taxon>Metazoa</taxon>
        <taxon>Spiralia</taxon>
        <taxon>Lophotrochozoa</taxon>
        <taxon>Mollusca</taxon>
        <taxon>Gastropoda</taxon>
        <taxon>Patellogastropoda</taxon>
        <taxon>Patelloidea</taxon>
        <taxon>Patellidae</taxon>
        <taxon>Patella</taxon>
    </lineage>
</organism>
<sequence length="581" mass="65457">MNMSKGWLELESDPGLFTLLLEDFGVNGVQVEEIYDLQKKIDGPVYGFIFLFRWIEERRCRRKTSTEVECFVREEDTVNSIFFAQQIIPNSCATHALLSVLLNSNKVSLGENLNLLKQFSDKMSPENKGLAIGNMPALARAHNSHARPEPRHLPEKQPGLSTVKTGEAFHFVSYVPINGSLFELDGLKPYPIDHGPWEKEEEWTEKFLRVITDRLGMAKGGEPNNDIRYNLMAVVPDKRQLYENKLKTLKTNRQIVLEALQQMVKVTSSSNTAIIKDNGSPNEYSKQKDIDISQSNEKTLLNDNVNTPLIKTEVESTLDDHKMDQTDTMSIRSVSEHVSMETDVSARKSTDTTESSVKEKNVKIQISVSDENDGNITNTIPRTVSLTDVTKPLTIETKFACGSGPSSESTDTASEAGSGFSSPGSFHIPSCQSSPQFLNEVTNSSDVCTIDQSQTEEKMDVGDGKMASLKSKHKSSNHNGFKPKDLVSLLKNVEKEINTCETNLKEENEKRKKYKIDDCRRTHNYDEFITLFLSMLAEQGLLHSLVEEHVNNKKRTNIGRLQSKTLTNADKKRRTKTKKRR</sequence>
<keyword evidence="4 10" id="KW-0645">Protease</keyword>
<proteinExistence type="inferred from homology"/>
<evidence type="ECO:0000256" key="3">
    <source>
        <dbReference type="ARBA" id="ARBA00007182"/>
    </source>
</evidence>
<evidence type="ECO:0000256" key="1">
    <source>
        <dbReference type="ARBA" id="ARBA00000707"/>
    </source>
</evidence>
<evidence type="ECO:0000313" key="15">
    <source>
        <dbReference type="EMBL" id="KAK6175719.1"/>
    </source>
</evidence>
<evidence type="ECO:0000256" key="7">
    <source>
        <dbReference type="ARBA" id="ARBA00022807"/>
    </source>
</evidence>
<dbReference type="SUPFAM" id="SSF54001">
    <property type="entry name" value="Cysteine proteinases"/>
    <property type="match status" value="1"/>
</dbReference>
<dbReference type="CDD" id="cd09617">
    <property type="entry name" value="Peptidase_C12_UCH37_BAP1"/>
    <property type="match status" value="1"/>
</dbReference>
<dbReference type="EMBL" id="JAZGQO010000010">
    <property type="protein sequence ID" value="KAK6175719.1"/>
    <property type="molecule type" value="Genomic_DNA"/>
</dbReference>
<evidence type="ECO:0000256" key="12">
    <source>
        <dbReference type="SAM" id="Coils"/>
    </source>
</evidence>
<dbReference type="Proteomes" id="UP001347796">
    <property type="component" value="Unassembled WGS sequence"/>
</dbReference>
<keyword evidence="16" id="KW-1185">Reference proteome</keyword>
<keyword evidence="7 10" id="KW-0788">Thiol protease</keyword>
<dbReference type="FunFam" id="1.20.58.860:FF:000006">
    <property type="entry name" value="Ubiquitin carboxyl-terminal hydrolase"/>
    <property type="match status" value="1"/>
</dbReference>
<dbReference type="Pfam" id="PF01088">
    <property type="entry name" value="Peptidase_C12"/>
    <property type="match status" value="1"/>
</dbReference>
<feature type="domain" description="UCH catalytic" evidence="14">
    <location>
        <begin position="6"/>
        <end position="236"/>
    </location>
</feature>
<keyword evidence="9" id="KW-0539">Nucleus</keyword>
<dbReference type="AlphaFoldDB" id="A0AAN8JGD6"/>